<evidence type="ECO:0000313" key="4">
    <source>
        <dbReference type="EMBL" id="SFD09943.1"/>
    </source>
</evidence>
<comment type="similarity">
    <text evidence="1 2">Belongs to the pirin family.</text>
</comment>
<evidence type="ECO:0000259" key="3">
    <source>
        <dbReference type="Pfam" id="PF02678"/>
    </source>
</evidence>
<name>A0A1I1PSI4_9GAMM</name>
<dbReference type="InterPro" id="IPR014710">
    <property type="entry name" value="RmlC-like_jellyroll"/>
</dbReference>
<dbReference type="SUPFAM" id="SSF51182">
    <property type="entry name" value="RmlC-like cupins"/>
    <property type="match status" value="1"/>
</dbReference>
<dbReference type="AlphaFoldDB" id="A0A1I1PSI4"/>
<proteinExistence type="inferred from homology"/>
<dbReference type="EMBL" id="FOLO01000032">
    <property type="protein sequence ID" value="SFD09943.1"/>
    <property type="molecule type" value="Genomic_DNA"/>
</dbReference>
<dbReference type="Pfam" id="PF02678">
    <property type="entry name" value="Pirin"/>
    <property type="match status" value="1"/>
</dbReference>
<dbReference type="PANTHER" id="PTHR43212">
    <property type="entry name" value="QUERCETIN 2,3-DIOXYGENASE"/>
    <property type="match status" value="1"/>
</dbReference>
<keyword evidence="5" id="KW-1185">Reference proteome</keyword>
<dbReference type="InterPro" id="IPR003829">
    <property type="entry name" value="Pirin_N_dom"/>
</dbReference>
<dbReference type="OrthoDB" id="321327at2"/>
<dbReference type="Proteomes" id="UP000198862">
    <property type="component" value="Unassembled WGS sequence"/>
</dbReference>
<gene>
    <name evidence="4" type="ORF">SAMN02745724_03484</name>
</gene>
<evidence type="ECO:0000256" key="1">
    <source>
        <dbReference type="ARBA" id="ARBA00008416"/>
    </source>
</evidence>
<dbReference type="STRING" id="1123010.SAMN02745724_03484"/>
<evidence type="ECO:0000256" key="2">
    <source>
        <dbReference type="RuleBase" id="RU003457"/>
    </source>
</evidence>
<evidence type="ECO:0000313" key="5">
    <source>
        <dbReference type="Proteomes" id="UP000198862"/>
    </source>
</evidence>
<dbReference type="InterPro" id="IPR012093">
    <property type="entry name" value="Pirin"/>
</dbReference>
<dbReference type="Gene3D" id="2.60.120.10">
    <property type="entry name" value="Jelly Rolls"/>
    <property type="match status" value="1"/>
</dbReference>
<dbReference type="InterPro" id="IPR011051">
    <property type="entry name" value="RmlC_Cupin_sf"/>
</dbReference>
<organism evidence="4 5">
    <name type="scientific">Pseudoalteromonas denitrificans DSM 6059</name>
    <dbReference type="NCBI Taxonomy" id="1123010"/>
    <lineage>
        <taxon>Bacteria</taxon>
        <taxon>Pseudomonadati</taxon>
        <taxon>Pseudomonadota</taxon>
        <taxon>Gammaproteobacteria</taxon>
        <taxon>Alteromonadales</taxon>
        <taxon>Pseudoalteromonadaceae</taxon>
        <taxon>Pseudoalteromonas</taxon>
    </lineage>
</organism>
<reference evidence="4 5" key="1">
    <citation type="submission" date="2016-10" db="EMBL/GenBank/DDBJ databases">
        <authorList>
            <person name="de Groot N.N."/>
        </authorList>
    </citation>
    <scope>NUCLEOTIDE SEQUENCE [LARGE SCALE GENOMIC DNA]</scope>
    <source>
        <strain evidence="4 5">DSM 6059</strain>
    </source>
</reference>
<dbReference type="PANTHER" id="PTHR43212:SF3">
    <property type="entry name" value="QUERCETIN 2,3-DIOXYGENASE"/>
    <property type="match status" value="1"/>
</dbReference>
<feature type="domain" description="Pirin N-terminal" evidence="3">
    <location>
        <begin position="57"/>
        <end position="123"/>
    </location>
</feature>
<accession>A0A1I1PSI4</accession>
<dbReference type="RefSeq" id="WP_091987255.1">
    <property type="nucleotide sequence ID" value="NZ_FOLO01000032.1"/>
</dbReference>
<protein>
    <recommendedName>
        <fullName evidence="3">Pirin N-terminal domain-containing protein</fullName>
    </recommendedName>
</protein>
<sequence>MEILTFDELAQGGFAGLTERQFVTDRRVFKNPRHNNTFDGIGGFVYLADANFLPLGETGMHGHREVDVISVMVEGQVSHAGSLEHGQTLMAGSVQVQRAGGEGFKHNEINPNDQENHMIQLWVMPDQQGEAAGYKIYQPSMGELTRVYGGDKNQEDTFYSKTSIDVLMAKTGQTFVKEGPVMAYISKGHGFINGKKIEARTLIKSESAVTFEAKSDAQVIFIYTD</sequence>